<protein>
    <submittedName>
        <fullName evidence="1">Uncharacterized protein</fullName>
    </submittedName>
</protein>
<comment type="caution">
    <text evidence="1">The sequence shown here is derived from an EMBL/GenBank/DDBJ whole genome shotgun (WGS) entry which is preliminary data.</text>
</comment>
<evidence type="ECO:0000313" key="2">
    <source>
        <dbReference type="Proteomes" id="UP000611500"/>
    </source>
</evidence>
<dbReference type="Proteomes" id="UP000611500">
    <property type="component" value="Unassembled WGS sequence"/>
</dbReference>
<dbReference type="EMBL" id="BNAP01000006">
    <property type="protein sequence ID" value="GHG89337.1"/>
    <property type="molecule type" value="Genomic_DNA"/>
</dbReference>
<sequence>MTDTVFWSWQNDLPARLNRDFIRDALAIAVDRVSETLDVEDVERVALDHDTKATAGMADISQTILEKISRSAVVVADVTPIAKSAGGKALPNPNVMVELGYAMSAIGFERIIAVLNTANGDTVENLPFDIRHRRILTYNLAAVATKAERKAVREGLIKQLAEAVRVNIDLVRDARSAADPILGVESDPHSPGLWKAEWPVTHSDGFGEVARVRPLDLSRAWLRIIPAGFPNGRPSITALEQLPDSARLRAPTGAGSGGNFGSCPFGFVTYWVAGREEDGTCRSRNLAAYLEDSGEVWMSDGVAFTEHKGQKHISYGHLFSNWIRGLASGMACLDALGASKRRRIVMGIDGMSDAVWPMQSGYVPARSRKSGLLVDETERDWPDERRMQLLHRTWNSLRDAFSIEPMTEEGFAHYFEVRRRN</sequence>
<gene>
    <name evidence="1" type="ORF">GCM10010961_18930</name>
</gene>
<name>A0A8J3H7Z6_9RHOB</name>
<evidence type="ECO:0000313" key="1">
    <source>
        <dbReference type="EMBL" id="GHG89337.1"/>
    </source>
</evidence>
<reference evidence="1" key="2">
    <citation type="submission" date="2020-09" db="EMBL/GenBank/DDBJ databases">
        <authorList>
            <person name="Sun Q."/>
            <person name="Zhou Y."/>
        </authorList>
    </citation>
    <scope>NUCLEOTIDE SEQUENCE</scope>
    <source>
        <strain evidence="1">CGMCC 1.7081</strain>
    </source>
</reference>
<keyword evidence="2" id="KW-1185">Reference proteome</keyword>
<reference evidence="1" key="1">
    <citation type="journal article" date="2014" name="Int. J. Syst. Evol. Microbiol.">
        <title>Complete genome sequence of Corynebacterium casei LMG S-19264T (=DSM 44701T), isolated from a smear-ripened cheese.</title>
        <authorList>
            <consortium name="US DOE Joint Genome Institute (JGI-PGF)"/>
            <person name="Walter F."/>
            <person name="Albersmeier A."/>
            <person name="Kalinowski J."/>
            <person name="Ruckert C."/>
        </authorList>
    </citation>
    <scope>NUCLEOTIDE SEQUENCE</scope>
    <source>
        <strain evidence="1">CGMCC 1.7081</strain>
    </source>
</reference>
<proteinExistence type="predicted"/>
<accession>A0A8J3H7Z6</accession>
<dbReference type="RefSeq" id="WP_051312657.1">
    <property type="nucleotide sequence ID" value="NZ_BNAP01000006.1"/>
</dbReference>
<organism evidence="1 2">
    <name type="scientific">Pseudodonghicola xiamenensis</name>
    <dbReference type="NCBI Taxonomy" id="337702"/>
    <lineage>
        <taxon>Bacteria</taxon>
        <taxon>Pseudomonadati</taxon>
        <taxon>Pseudomonadota</taxon>
        <taxon>Alphaproteobacteria</taxon>
        <taxon>Rhodobacterales</taxon>
        <taxon>Paracoccaceae</taxon>
        <taxon>Pseudodonghicola</taxon>
    </lineage>
</organism>
<dbReference type="AlphaFoldDB" id="A0A8J3H7Z6"/>